<keyword evidence="3 5" id="KW-0863">Zinc-finger</keyword>
<dbReference type="InterPro" id="IPR006652">
    <property type="entry name" value="Kelch_1"/>
</dbReference>
<gene>
    <name evidence="8" type="ORF">WR25_09163</name>
</gene>
<organism evidence="8 9">
    <name type="scientific">Diploscapter pachys</name>
    <dbReference type="NCBI Taxonomy" id="2018661"/>
    <lineage>
        <taxon>Eukaryota</taxon>
        <taxon>Metazoa</taxon>
        <taxon>Ecdysozoa</taxon>
        <taxon>Nematoda</taxon>
        <taxon>Chromadorea</taxon>
        <taxon>Rhabditida</taxon>
        <taxon>Rhabditina</taxon>
        <taxon>Rhabditomorpha</taxon>
        <taxon>Rhabditoidea</taxon>
        <taxon>Rhabditidae</taxon>
        <taxon>Diploscapter</taxon>
    </lineage>
</organism>
<sequence>MTSTSTLNCTICFNPYESREDGRRPCIGTCGHTLCLSCKSAMPNSTCPFCKADEAFAVTTFNYTLLDLIPSQPKSSTQGAGECPTCHSPNQKLRVCEQCGTTKLYLETLGKHVRIKIVENDPLTSKENLARAKSDARCASCILDDETHVGHKTIELTILEEEFNFILMQRENSELHKESIKLISTNIERLPDLIQNDNQRVLQGFTQFGPRETKQLQAYIQQSFNKYKMISKEFESLKRSLSNITQYLGGEELSVPMDIDTRPSLTVPKQEQPYAAQASHPHTISDSASPPSITQSTQSAGKLGSVSSFTSASKSTTSVSTTQITNTSSSTSLISQLGEGMEIDPAQPSTSAGPPPAPIQFDFKKEHMTFDTKVVIADRKQNKPTDPLLVGVFDIDAESYKTIGKLQTMRANYALARKDSLLFIVGGMHGGNWLALVEVYDRERNYRREVARLITARTRCSALVYNNKLYVAGGYSGVYMRSVEVWDFTGSWKETKPLNYARADAVLIEFGGKMFAMGGYNGKEYEERIEVYDEVNNQWSDYGYMRGSRAGFAATVFEKRIYISGGWSSSNNTLKTMKSFHPESKEWREEPSMNLPRKYLTLATIQKEGKDDHVLALRGNAENWDLVQMNEKFEPHAQSPKWKPLVHRA</sequence>
<dbReference type="InterPro" id="IPR013083">
    <property type="entry name" value="Znf_RING/FYVE/PHD"/>
</dbReference>
<feature type="compositionally biased region" description="Polar residues" evidence="6">
    <location>
        <begin position="280"/>
        <end position="300"/>
    </location>
</feature>
<dbReference type="PANTHER" id="PTHR45632:SF3">
    <property type="entry name" value="KELCH-LIKE PROTEIN 32"/>
    <property type="match status" value="1"/>
</dbReference>
<dbReference type="Pfam" id="PF14634">
    <property type="entry name" value="zf-RING_5"/>
    <property type="match status" value="1"/>
</dbReference>
<proteinExistence type="predicted"/>
<dbReference type="Gene3D" id="2.120.10.80">
    <property type="entry name" value="Kelch-type beta propeller"/>
    <property type="match status" value="1"/>
</dbReference>
<dbReference type="SUPFAM" id="SSF57850">
    <property type="entry name" value="RING/U-box"/>
    <property type="match status" value="1"/>
</dbReference>
<evidence type="ECO:0000256" key="6">
    <source>
        <dbReference type="SAM" id="MobiDB-lite"/>
    </source>
</evidence>
<reference evidence="8 9" key="1">
    <citation type="journal article" date="2017" name="Curr. Biol.">
        <title>Genome architecture and evolution of a unichromosomal asexual nematode.</title>
        <authorList>
            <person name="Fradin H."/>
            <person name="Zegar C."/>
            <person name="Gutwein M."/>
            <person name="Lucas J."/>
            <person name="Kovtun M."/>
            <person name="Corcoran D."/>
            <person name="Baugh L.R."/>
            <person name="Kiontke K."/>
            <person name="Gunsalus K."/>
            <person name="Fitch D.H."/>
            <person name="Piano F."/>
        </authorList>
    </citation>
    <scope>NUCLEOTIDE SEQUENCE [LARGE SCALE GENOMIC DNA]</scope>
    <source>
        <strain evidence="8">PF1309</strain>
    </source>
</reference>
<keyword evidence="9" id="KW-1185">Reference proteome</keyword>
<keyword evidence="2" id="KW-0677">Repeat</keyword>
<dbReference type="SMART" id="SM00184">
    <property type="entry name" value="RING"/>
    <property type="match status" value="1"/>
</dbReference>
<accession>A0A2A2LIF9</accession>
<keyword evidence="1" id="KW-0880">Kelch repeat</keyword>
<feature type="domain" description="RING-type" evidence="7">
    <location>
        <begin position="9"/>
        <end position="51"/>
    </location>
</feature>
<dbReference type="SUPFAM" id="SSF117281">
    <property type="entry name" value="Kelch motif"/>
    <property type="match status" value="1"/>
</dbReference>
<dbReference type="GO" id="GO:0008270">
    <property type="term" value="F:zinc ion binding"/>
    <property type="evidence" value="ECO:0007669"/>
    <property type="project" value="UniProtKB-KW"/>
</dbReference>
<evidence type="ECO:0000313" key="9">
    <source>
        <dbReference type="Proteomes" id="UP000218231"/>
    </source>
</evidence>
<evidence type="ECO:0000256" key="4">
    <source>
        <dbReference type="ARBA" id="ARBA00022833"/>
    </source>
</evidence>
<dbReference type="SMART" id="SM00612">
    <property type="entry name" value="Kelch"/>
    <property type="match status" value="4"/>
</dbReference>
<dbReference type="PANTHER" id="PTHR45632">
    <property type="entry name" value="LD33804P"/>
    <property type="match status" value="1"/>
</dbReference>
<dbReference type="PROSITE" id="PS50089">
    <property type="entry name" value="ZF_RING_2"/>
    <property type="match status" value="1"/>
</dbReference>
<evidence type="ECO:0000256" key="5">
    <source>
        <dbReference type="PROSITE-ProRule" id="PRU00175"/>
    </source>
</evidence>
<dbReference type="Proteomes" id="UP000218231">
    <property type="component" value="Unassembled WGS sequence"/>
</dbReference>
<comment type="caution">
    <text evidence="8">The sequence shown here is derived from an EMBL/GenBank/DDBJ whole genome shotgun (WGS) entry which is preliminary data.</text>
</comment>
<keyword evidence="4" id="KW-0862">Zinc</keyword>
<feature type="region of interest" description="Disordered" evidence="6">
    <location>
        <begin position="270"/>
        <end position="333"/>
    </location>
</feature>
<dbReference type="InterPro" id="IPR001841">
    <property type="entry name" value="Znf_RING"/>
</dbReference>
<dbReference type="Gene3D" id="3.30.40.10">
    <property type="entry name" value="Zinc/RING finger domain, C3HC4 (zinc finger)"/>
    <property type="match status" value="1"/>
</dbReference>
<evidence type="ECO:0000313" key="8">
    <source>
        <dbReference type="EMBL" id="PAV85920.1"/>
    </source>
</evidence>
<evidence type="ECO:0000256" key="2">
    <source>
        <dbReference type="ARBA" id="ARBA00022737"/>
    </source>
</evidence>
<evidence type="ECO:0000259" key="7">
    <source>
        <dbReference type="PROSITE" id="PS50089"/>
    </source>
</evidence>
<dbReference type="AlphaFoldDB" id="A0A2A2LIF9"/>
<feature type="compositionally biased region" description="Low complexity" evidence="6">
    <location>
        <begin position="305"/>
        <end position="333"/>
    </location>
</feature>
<protein>
    <recommendedName>
        <fullName evidence="7">RING-type domain-containing protein</fullName>
    </recommendedName>
</protein>
<dbReference type="Pfam" id="PF01344">
    <property type="entry name" value="Kelch_1"/>
    <property type="match status" value="4"/>
</dbReference>
<dbReference type="EMBL" id="LIAE01006717">
    <property type="protein sequence ID" value="PAV85920.1"/>
    <property type="molecule type" value="Genomic_DNA"/>
</dbReference>
<dbReference type="OrthoDB" id="5803581at2759"/>
<evidence type="ECO:0000256" key="1">
    <source>
        <dbReference type="ARBA" id="ARBA00022441"/>
    </source>
</evidence>
<dbReference type="STRING" id="2018661.A0A2A2LIF9"/>
<evidence type="ECO:0000256" key="3">
    <source>
        <dbReference type="ARBA" id="ARBA00022771"/>
    </source>
</evidence>
<name>A0A2A2LIF9_9BILA</name>
<keyword evidence="3 5" id="KW-0479">Metal-binding</keyword>
<dbReference type="InterPro" id="IPR015915">
    <property type="entry name" value="Kelch-typ_b-propeller"/>
</dbReference>